<dbReference type="PRINTS" id="PR01012">
    <property type="entry name" value="NRPEPTIDEYR"/>
</dbReference>
<feature type="transmembrane region" description="Helical" evidence="11">
    <location>
        <begin position="325"/>
        <end position="348"/>
    </location>
</feature>
<feature type="region of interest" description="Disordered" evidence="10">
    <location>
        <begin position="380"/>
        <end position="408"/>
    </location>
</feature>
<dbReference type="PROSITE" id="PS50262">
    <property type="entry name" value="G_PROTEIN_RECEP_F1_2"/>
    <property type="match status" value="1"/>
</dbReference>
<proteinExistence type="inferred from homology"/>
<evidence type="ECO:0000313" key="13">
    <source>
        <dbReference type="Proteomes" id="UP001318040"/>
    </source>
</evidence>
<dbReference type="RefSeq" id="XP_032805883.1">
    <property type="nucleotide sequence ID" value="XM_032949992.1"/>
</dbReference>
<name>A0AAJ7WRC4_PETMA</name>
<evidence type="ECO:0000256" key="10">
    <source>
        <dbReference type="SAM" id="MobiDB-lite"/>
    </source>
</evidence>
<organism evidence="13 14">
    <name type="scientific">Petromyzon marinus</name>
    <name type="common">Sea lamprey</name>
    <dbReference type="NCBI Taxonomy" id="7757"/>
    <lineage>
        <taxon>Eukaryota</taxon>
        <taxon>Metazoa</taxon>
        <taxon>Chordata</taxon>
        <taxon>Craniata</taxon>
        <taxon>Vertebrata</taxon>
        <taxon>Cyclostomata</taxon>
        <taxon>Hyperoartia</taxon>
        <taxon>Petromyzontiformes</taxon>
        <taxon>Petromyzontidae</taxon>
        <taxon>Petromyzon</taxon>
    </lineage>
</organism>
<evidence type="ECO:0000256" key="5">
    <source>
        <dbReference type="ARBA" id="ARBA00023040"/>
    </source>
</evidence>
<comment type="similarity">
    <text evidence="2 9">Belongs to the G-protein coupled receptor 1 family.</text>
</comment>
<keyword evidence="8 9" id="KW-0807">Transducer</keyword>
<protein>
    <submittedName>
        <fullName evidence="14">RYamide receptor-like isoform X1</fullName>
    </submittedName>
</protein>
<dbReference type="FunFam" id="1.20.1070.10:FF:000291">
    <property type="entry name" value="Predicted protein"/>
    <property type="match status" value="1"/>
</dbReference>
<dbReference type="GO" id="GO:0005886">
    <property type="term" value="C:plasma membrane"/>
    <property type="evidence" value="ECO:0007669"/>
    <property type="project" value="TreeGrafter"/>
</dbReference>
<dbReference type="InterPro" id="IPR017452">
    <property type="entry name" value="GPCR_Rhodpsn_7TM"/>
</dbReference>
<evidence type="ECO:0000256" key="9">
    <source>
        <dbReference type="RuleBase" id="RU000688"/>
    </source>
</evidence>
<sequence>MTSLAPDPFPLKFGVNFRMESGISEIPTMEMPENASSAPLPHGVGDFGENGSTGPNVTGVFGGEDAEPIVGPRWQAVIIALYGLATVLALSGNAVVVWVLALGRRARTDISAFLINLALADLTMALFCLPFTFTEVLLQSWLFGALLCPLVRFAQTLSVSVSIYTLTTIGIDRYYAVCHPLHSRMTKSRGKVLIALIWAVSISISSVQLGISRLGKGKCLEVGWPSRGYQQSYTVALLLGTYLLPLLVLTLAYSSVAVRLWGRRTPGNVDHNRELHQERSKRKVIKMLSIIVLMFAVCWLPLNVFQALLEFGPSLLPHHPGSATALYFCSHFLAMSHSVWNPLVYGFYNDSFRADLRQLCSRLCSGVPCLDCPCGAPCDRSGAADGGKSKAKKQKSSSMSMRSSLQERKTLPLGSSVRTYLTVDTVPQQAAGNHHNQHAAPPARSVTGSSLETYT</sequence>
<dbReference type="PRINTS" id="PR00237">
    <property type="entry name" value="GPCRRHODOPSN"/>
</dbReference>
<evidence type="ECO:0000256" key="3">
    <source>
        <dbReference type="ARBA" id="ARBA00022692"/>
    </source>
</evidence>
<dbReference type="Pfam" id="PF00001">
    <property type="entry name" value="7tm_1"/>
    <property type="match status" value="1"/>
</dbReference>
<feature type="region of interest" description="Disordered" evidence="10">
    <location>
        <begin position="424"/>
        <end position="455"/>
    </location>
</feature>
<accession>A0AAJ7WRC4</accession>
<feature type="transmembrane region" description="Helical" evidence="11">
    <location>
        <begin position="76"/>
        <end position="101"/>
    </location>
</feature>
<feature type="transmembrane region" description="Helical" evidence="11">
    <location>
        <begin position="113"/>
        <end position="133"/>
    </location>
</feature>
<keyword evidence="13" id="KW-1185">Reference proteome</keyword>
<feature type="transmembrane region" description="Helical" evidence="11">
    <location>
        <begin position="192"/>
        <end position="211"/>
    </location>
</feature>
<evidence type="ECO:0000313" key="14">
    <source>
        <dbReference type="RefSeq" id="XP_032805883.1"/>
    </source>
</evidence>
<keyword evidence="7 9" id="KW-0675">Receptor</keyword>
<dbReference type="InterPro" id="IPR000276">
    <property type="entry name" value="GPCR_Rhodpsn"/>
</dbReference>
<evidence type="ECO:0000259" key="12">
    <source>
        <dbReference type="PROSITE" id="PS50262"/>
    </source>
</evidence>
<dbReference type="GO" id="GO:0004983">
    <property type="term" value="F:neuropeptide Y receptor activity"/>
    <property type="evidence" value="ECO:0007669"/>
    <property type="project" value="InterPro"/>
</dbReference>
<dbReference type="Proteomes" id="UP001318040">
    <property type="component" value="Chromosome 8"/>
</dbReference>
<keyword evidence="5 9" id="KW-0297">G-protein coupled receptor</keyword>
<evidence type="ECO:0000256" key="7">
    <source>
        <dbReference type="ARBA" id="ARBA00023170"/>
    </source>
</evidence>
<dbReference type="PROSITE" id="PS00237">
    <property type="entry name" value="G_PROTEIN_RECEP_F1_1"/>
    <property type="match status" value="1"/>
</dbReference>
<feature type="domain" description="G-protein coupled receptors family 1 profile" evidence="12">
    <location>
        <begin position="92"/>
        <end position="345"/>
    </location>
</feature>
<comment type="subcellular location">
    <subcellularLocation>
        <location evidence="1">Membrane</location>
        <topology evidence="1">Multi-pass membrane protein</topology>
    </subcellularLocation>
</comment>
<dbReference type="GeneID" id="116940322"/>
<evidence type="ECO:0000256" key="8">
    <source>
        <dbReference type="ARBA" id="ARBA00023224"/>
    </source>
</evidence>
<evidence type="ECO:0000256" key="1">
    <source>
        <dbReference type="ARBA" id="ARBA00004141"/>
    </source>
</evidence>
<dbReference type="KEGG" id="pmrn:116940322"/>
<gene>
    <name evidence="14" type="primary">LOC116940322</name>
</gene>
<dbReference type="PANTHER" id="PTHR45695">
    <property type="entry name" value="LEUCOKININ RECEPTOR-RELATED"/>
    <property type="match status" value="1"/>
</dbReference>
<evidence type="ECO:0000256" key="6">
    <source>
        <dbReference type="ARBA" id="ARBA00023136"/>
    </source>
</evidence>
<evidence type="ECO:0000256" key="11">
    <source>
        <dbReference type="SAM" id="Phobius"/>
    </source>
</evidence>
<keyword evidence="6 11" id="KW-0472">Membrane</keyword>
<keyword evidence="4 11" id="KW-1133">Transmembrane helix</keyword>
<evidence type="ECO:0000256" key="4">
    <source>
        <dbReference type="ARBA" id="ARBA00022989"/>
    </source>
</evidence>
<dbReference type="InterPro" id="IPR000611">
    <property type="entry name" value="NPY_rcpt"/>
</dbReference>
<feature type="transmembrane region" description="Helical" evidence="11">
    <location>
        <begin position="284"/>
        <end position="305"/>
    </location>
</feature>
<feature type="compositionally biased region" description="Low complexity" evidence="10">
    <location>
        <begin position="427"/>
        <end position="443"/>
    </location>
</feature>
<dbReference type="PANTHER" id="PTHR45695:SF9">
    <property type="entry name" value="LEUCOKININ RECEPTOR"/>
    <property type="match status" value="1"/>
</dbReference>
<dbReference type="Gene3D" id="1.20.1070.10">
    <property type="entry name" value="Rhodopsin 7-helix transmembrane proteins"/>
    <property type="match status" value="1"/>
</dbReference>
<feature type="compositionally biased region" description="Polar residues" evidence="10">
    <location>
        <begin position="446"/>
        <end position="455"/>
    </location>
</feature>
<dbReference type="AlphaFoldDB" id="A0AAJ7WRC4"/>
<evidence type="ECO:0000256" key="2">
    <source>
        <dbReference type="ARBA" id="ARBA00010663"/>
    </source>
</evidence>
<keyword evidence="3 9" id="KW-0812">Transmembrane</keyword>
<feature type="transmembrane region" description="Helical" evidence="11">
    <location>
        <begin position="231"/>
        <end position="254"/>
    </location>
</feature>
<reference evidence="14" key="1">
    <citation type="submission" date="2025-08" db="UniProtKB">
        <authorList>
            <consortium name="RefSeq"/>
        </authorList>
    </citation>
    <scope>IDENTIFICATION</scope>
    <source>
        <tissue evidence="14">Sperm</tissue>
    </source>
</reference>
<dbReference type="SUPFAM" id="SSF81321">
    <property type="entry name" value="Family A G protein-coupled receptor-like"/>
    <property type="match status" value="1"/>
</dbReference>
<feature type="transmembrane region" description="Helical" evidence="11">
    <location>
        <begin position="153"/>
        <end position="171"/>
    </location>
</feature>